<feature type="transmembrane region" description="Helical" evidence="4">
    <location>
        <begin position="625"/>
        <end position="648"/>
    </location>
</feature>
<keyword evidence="4" id="KW-0812">Transmembrane</keyword>
<dbReference type="EMBL" id="CAJEWN010000045">
    <property type="protein sequence ID" value="CAD2150140.1"/>
    <property type="molecule type" value="Genomic_DNA"/>
</dbReference>
<keyword evidence="4" id="KW-0472">Membrane</keyword>
<dbReference type="PANTHER" id="PTHR45911">
    <property type="entry name" value="C2 DOMAIN-CONTAINING PROTEIN"/>
    <property type="match status" value="1"/>
</dbReference>
<sequence>MPFLPLIHRFSVRKNKKENKQQKLIFNKIITKNQNNIKNEELEILNEKEENLIIKNEEKNKEDANNNFNNLTSISPKLDDIFVTFCLQIHLQEGLDLEVHDTCGSSSDPYIKCQFGGKTIYKSEIIFRELNPKWNEKFSFLIQDPTEIITFKVFDFDRFMCDDFMGTANVSLNTLKLSEKTQFKLKLEDPKMQEINIRPLGYLIVSMTLTPINEEQRELFIERSIRGIVSERKGKQEIQKDEEQTTSENENIIKNNNYCSFIEEFSGNIESQLYKKYNFWSSFHSFEDVGFLIFKIFEAEGLAALDVNGKSDPFCVLELCNFRLQTHTEYKTLCPKWNCFFKFPIKDVHQIIELTVYDEDPNKRVEFLGKIAIPLLNIFNGEKRWYMLKDKKLDGPAKGRILVEGILYFNYFKAALKTFQPKEIKLKQPLERFKRQKFLSNANRLRSIADLILDWTKFINYCLSWKSYPISICSLMFYIIFVSLIQLWHFPFILLIILIYNFINKYLINLLLNFERKRKLLPLLIGNWVNIATINKQKISIDNSLNSMLLETQQISLENDKLDEDNIKIQNEIKKRDGIDEQQQIIISKSLRERLQAIQETLTLLQQQGDFLVGLIDRIKGIFNFTVPFLSFLAIFSLLLITILLYYIPIRLIIIIWGINKFSKKLFNPNYVDTNELLDFLSRVPIEKEIINFRNSSSLVFNNKRKIPRHSSFELK</sequence>
<evidence type="ECO:0000313" key="7">
    <source>
        <dbReference type="Proteomes" id="UP000580250"/>
    </source>
</evidence>
<evidence type="ECO:0000259" key="5">
    <source>
        <dbReference type="PROSITE" id="PS50004"/>
    </source>
</evidence>
<reference evidence="6 7" key="1">
    <citation type="submission" date="2020-08" db="EMBL/GenBank/DDBJ databases">
        <authorList>
            <person name="Koutsovoulos G."/>
            <person name="Danchin GJ E."/>
        </authorList>
    </citation>
    <scope>NUCLEOTIDE SEQUENCE [LARGE SCALE GENOMIC DNA]</scope>
</reference>
<dbReference type="SMART" id="SM00239">
    <property type="entry name" value="C2"/>
    <property type="match status" value="2"/>
</dbReference>
<feature type="transmembrane region" description="Helical" evidence="4">
    <location>
        <begin position="475"/>
        <end position="503"/>
    </location>
</feature>
<dbReference type="OrthoDB" id="5973539at2759"/>
<dbReference type="CDD" id="cd08377">
    <property type="entry name" value="C2C_MCTP_PRT"/>
    <property type="match status" value="1"/>
</dbReference>
<feature type="domain" description="C2" evidence="5">
    <location>
        <begin position="275"/>
        <end position="390"/>
    </location>
</feature>
<evidence type="ECO:0000256" key="1">
    <source>
        <dbReference type="ARBA" id="ARBA00022723"/>
    </source>
</evidence>
<evidence type="ECO:0000256" key="2">
    <source>
        <dbReference type="ARBA" id="ARBA00022837"/>
    </source>
</evidence>
<dbReference type="Gene3D" id="2.60.40.150">
    <property type="entry name" value="C2 domain"/>
    <property type="match status" value="2"/>
</dbReference>
<dbReference type="InterPro" id="IPR000008">
    <property type="entry name" value="C2_dom"/>
</dbReference>
<proteinExistence type="predicted"/>
<evidence type="ECO:0000313" key="6">
    <source>
        <dbReference type="EMBL" id="CAD2150140.1"/>
    </source>
</evidence>
<dbReference type="Proteomes" id="UP000580250">
    <property type="component" value="Unassembled WGS sequence"/>
</dbReference>
<keyword evidence="3" id="KW-0175">Coiled coil</keyword>
<dbReference type="SUPFAM" id="SSF49562">
    <property type="entry name" value="C2 domain (Calcium/lipid-binding domain, CaLB)"/>
    <property type="match status" value="2"/>
</dbReference>
<gene>
    <name evidence="6" type="ORF">MENT_LOCUS9925</name>
</gene>
<dbReference type="GO" id="GO:0046872">
    <property type="term" value="F:metal ion binding"/>
    <property type="evidence" value="ECO:0007669"/>
    <property type="project" value="UniProtKB-KW"/>
</dbReference>
<keyword evidence="1" id="KW-0479">Metal-binding</keyword>
<feature type="domain" description="C2" evidence="5">
    <location>
        <begin position="68"/>
        <end position="185"/>
    </location>
</feature>
<feature type="coiled-coil region" evidence="3">
    <location>
        <begin position="30"/>
        <end position="74"/>
    </location>
</feature>
<comment type="caution">
    <text evidence="6">The sequence shown here is derived from an EMBL/GenBank/DDBJ whole genome shotgun (WGS) entry which is preliminary data.</text>
</comment>
<dbReference type="PROSITE" id="PS50004">
    <property type="entry name" value="C2"/>
    <property type="match status" value="2"/>
</dbReference>
<dbReference type="AlphaFoldDB" id="A0A6V7U921"/>
<evidence type="ECO:0000256" key="3">
    <source>
        <dbReference type="SAM" id="Coils"/>
    </source>
</evidence>
<dbReference type="FunFam" id="2.60.40.150:FF:000167">
    <property type="entry name" value="Multiple C2 domains, transmembrane 2a"/>
    <property type="match status" value="1"/>
</dbReference>
<protein>
    <recommendedName>
        <fullName evidence="5">C2 domain-containing protein</fullName>
    </recommendedName>
</protein>
<dbReference type="Pfam" id="PF00168">
    <property type="entry name" value="C2"/>
    <property type="match status" value="2"/>
</dbReference>
<keyword evidence="4" id="KW-1133">Transmembrane helix</keyword>
<keyword evidence="2" id="KW-0106">Calcium</keyword>
<organism evidence="6 7">
    <name type="scientific">Meloidogyne enterolobii</name>
    <name type="common">Root-knot nematode worm</name>
    <name type="synonym">Meloidogyne mayaguensis</name>
    <dbReference type="NCBI Taxonomy" id="390850"/>
    <lineage>
        <taxon>Eukaryota</taxon>
        <taxon>Metazoa</taxon>
        <taxon>Ecdysozoa</taxon>
        <taxon>Nematoda</taxon>
        <taxon>Chromadorea</taxon>
        <taxon>Rhabditida</taxon>
        <taxon>Tylenchina</taxon>
        <taxon>Tylenchomorpha</taxon>
        <taxon>Tylenchoidea</taxon>
        <taxon>Meloidogynidae</taxon>
        <taxon>Meloidogyninae</taxon>
        <taxon>Meloidogyne</taxon>
    </lineage>
</organism>
<accession>A0A6V7U921</accession>
<dbReference type="PANTHER" id="PTHR45911:SF4">
    <property type="entry name" value="MULTIPLE C2 AND TRANSMEMBRANE DOMAIN-CONTAINING PROTEIN"/>
    <property type="match status" value="1"/>
</dbReference>
<name>A0A6V7U921_MELEN</name>
<evidence type="ECO:0000256" key="4">
    <source>
        <dbReference type="SAM" id="Phobius"/>
    </source>
</evidence>
<dbReference type="InterPro" id="IPR035892">
    <property type="entry name" value="C2_domain_sf"/>
</dbReference>
<dbReference type="PRINTS" id="PR00360">
    <property type="entry name" value="C2DOMAIN"/>
</dbReference>